<protein>
    <recommendedName>
        <fullName evidence="3">Pyrroline-5-carboxylate reductase dimerisation domain-containing protein</fullName>
    </recommendedName>
</protein>
<dbReference type="Gene3D" id="1.10.3730.10">
    <property type="entry name" value="ProC C-terminal domain-like"/>
    <property type="match status" value="1"/>
</dbReference>
<proteinExistence type="predicted"/>
<accession>A0ABY6ZGR5</accession>
<keyword evidence="5" id="KW-1185">Reference proteome</keyword>
<feature type="domain" description="Pyrroline-5-carboxylate reductase dimerisation" evidence="3">
    <location>
        <begin position="1"/>
        <end position="63"/>
    </location>
</feature>
<dbReference type="InterPro" id="IPR029036">
    <property type="entry name" value="P5CR_dimer"/>
</dbReference>
<evidence type="ECO:0000313" key="4">
    <source>
        <dbReference type="EMBL" id="WAH41406.1"/>
    </source>
</evidence>
<evidence type="ECO:0000256" key="2">
    <source>
        <dbReference type="ARBA" id="ARBA00023002"/>
    </source>
</evidence>
<dbReference type="SUPFAM" id="SSF48179">
    <property type="entry name" value="6-phosphogluconate dehydrogenase C-terminal domain-like"/>
    <property type="match status" value="1"/>
</dbReference>
<dbReference type="Proteomes" id="UP001164761">
    <property type="component" value="Chromosome"/>
</dbReference>
<dbReference type="PANTHER" id="PTHR11645">
    <property type="entry name" value="PYRROLINE-5-CARBOXYLATE REDUCTASE"/>
    <property type="match status" value="1"/>
</dbReference>
<name>A0ABY6ZGR5_9BACL</name>
<keyword evidence="1" id="KW-0028">Amino-acid biosynthesis</keyword>
<organism evidence="4 5">
    <name type="scientific">Alicyclobacillus fastidiosus</name>
    <dbReference type="NCBI Taxonomy" id="392011"/>
    <lineage>
        <taxon>Bacteria</taxon>
        <taxon>Bacillati</taxon>
        <taxon>Bacillota</taxon>
        <taxon>Bacilli</taxon>
        <taxon>Bacillales</taxon>
        <taxon>Alicyclobacillaceae</taxon>
        <taxon>Alicyclobacillus</taxon>
    </lineage>
</organism>
<reference evidence="4" key="1">
    <citation type="submission" date="2022-08" db="EMBL/GenBank/DDBJ databases">
        <title>Alicyclobacillus fastidiosus DSM 17978, complete genome.</title>
        <authorList>
            <person name="Wang Q."/>
            <person name="Cai R."/>
            <person name="Wang Z."/>
        </authorList>
    </citation>
    <scope>NUCLEOTIDE SEQUENCE</scope>
    <source>
        <strain evidence="4">DSM 17978</strain>
    </source>
</reference>
<evidence type="ECO:0000313" key="5">
    <source>
        <dbReference type="Proteomes" id="UP001164761"/>
    </source>
</evidence>
<evidence type="ECO:0000259" key="3">
    <source>
        <dbReference type="Pfam" id="PF14748"/>
    </source>
</evidence>
<keyword evidence="1" id="KW-0641">Proline biosynthesis</keyword>
<dbReference type="Pfam" id="PF14748">
    <property type="entry name" value="P5CR_dimer"/>
    <property type="match status" value="1"/>
</dbReference>
<gene>
    <name evidence="4" type="ORF">NZD89_24695</name>
</gene>
<evidence type="ECO:0000256" key="1">
    <source>
        <dbReference type="ARBA" id="ARBA00022650"/>
    </source>
</evidence>
<dbReference type="PANTHER" id="PTHR11645:SF0">
    <property type="entry name" value="PYRROLINE-5-CARBOXYLATE REDUCTASE 3"/>
    <property type="match status" value="1"/>
</dbReference>
<dbReference type="InterPro" id="IPR008927">
    <property type="entry name" value="6-PGluconate_DH-like_C_sf"/>
</dbReference>
<keyword evidence="2" id="KW-0560">Oxidoreductase</keyword>
<sequence length="70" mass="7495">MVAQMLYGSACMLLNEEESRQLEDEVTSPGGATAAGLSVLDKADFGTVLKQAIDATNQRADELMLNYGQN</sequence>
<dbReference type="RefSeq" id="WP_268005317.1">
    <property type="nucleotide sequence ID" value="NZ_BSUT01000001.1"/>
</dbReference>
<dbReference type="EMBL" id="CP104067">
    <property type="protein sequence ID" value="WAH41406.1"/>
    <property type="molecule type" value="Genomic_DNA"/>
</dbReference>